<feature type="domain" description="Thiamin pyrophosphokinase thiamin-binding" evidence="6">
    <location>
        <begin position="140"/>
        <end position="205"/>
    </location>
</feature>
<dbReference type="Gene3D" id="3.40.50.10240">
    <property type="entry name" value="Thiamin pyrophosphokinase, catalytic domain"/>
    <property type="match status" value="1"/>
</dbReference>
<keyword evidence="8" id="KW-1185">Reference proteome</keyword>
<keyword evidence="1" id="KW-0808">Transferase</keyword>
<proteinExistence type="predicted"/>
<protein>
    <recommendedName>
        <fullName evidence="5">Thiamine diphosphokinase</fullName>
        <ecNumber evidence="5">2.7.6.2</ecNumber>
    </recommendedName>
</protein>
<dbReference type="InterPro" id="IPR053149">
    <property type="entry name" value="TPK"/>
</dbReference>
<dbReference type="NCBIfam" id="TIGR01378">
    <property type="entry name" value="thi_PPkinase"/>
    <property type="match status" value="1"/>
</dbReference>
<organism evidence="7 8">
    <name type="scientific">Tepidimicrobium xylanilyticum</name>
    <dbReference type="NCBI Taxonomy" id="1123352"/>
    <lineage>
        <taxon>Bacteria</taxon>
        <taxon>Bacillati</taxon>
        <taxon>Bacillota</taxon>
        <taxon>Tissierellia</taxon>
        <taxon>Tissierellales</taxon>
        <taxon>Tepidimicrobiaceae</taxon>
        <taxon>Tepidimicrobium</taxon>
    </lineage>
</organism>
<dbReference type="InterPro" id="IPR007373">
    <property type="entry name" value="Thiamin_PyroPKinase_B1-bd"/>
</dbReference>
<dbReference type="GO" id="GO:0016301">
    <property type="term" value="F:kinase activity"/>
    <property type="evidence" value="ECO:0007669"/>
    <property type="project" value="UniProtKB-KW"/>
</dbReference>
<evidence type="ECO:0000256" key="2">
    <source>
        <dbReference type="ARBA" id="ARBA00022741"/>
    </source>
</evidence>
<evidence type="ECO:0000256" key="3">
    <source>
        <dbReference type="ARBA" id="ARBA00022777"/>
    </source>
</evidence>
<dbReference type="GO" id="GO:0005524">
    <property type="term" value="F:ATP binding"/>
    <property type="evidence" value="ECO:0007669"/>
    <property type="project" value="UniProtKB-KW"/>
</dbReference>
<dbReference type="GO" id="GO:0004788">
    <property type="term" value="F:thiamine diphosphokinase activity"/>
    <property type="evidence" value="ECO:0007669"/>
    <property type="project" value="UniProtKB-UniRule"/>
</dbReference>
<evidence type="ECO:0000313" key="7">
    <source>
        <dbReference type="EMBL" id="SDX07350.1"/>
    </source>
</evidence>
<evidence type="ECO:0000313" key="8">
    <source>
        <dbReference type="Proteomes" id="UP000198828"/>
    </source>
</evidence>
<dbReference type="GO" id="GO:0006772">
    <property type="term" value="P:thiamine metabolic process"/>
    <property type="evidence" value="ECO:0007669"/>
    <property type="project" value="UniProtKB-UniRule"/>
</dbReference>
<name>A0A1H2YQK7_9FIRM</name>
<evidence type="ECO:0000259" key="6">
    <source>
        <dbReference type="SMART" id="SM00983"/>
    </source>
</evidence>
<dbReference type="AlphaFoldDB" id="A0A1H2YQK7"/>
<dbReference type="CDD" id="cd07995">
    <property type="entry name" value="TPK"/>
    <property type="match status" value="1"/>
</dbReference>
<dbReference type="GO" id="GO:0030975">
    <property type="term" value="F:thiamine binding"/>
    <property type="evidence" value="ECO:0007669"/>
    <property type="project" value="InterPro"/>
</dbReference>
<dbReference type="OrthoDB" id="9804377at2"/>
<evidence type="ECO:0000256" key="4">
    <source>
        <dbReference type="ARBA" id="ARBA00022840"/>
    </source>
</evidence>
<dbReference type="Pfam" id="PF04265">
    <property type="entry name" value="TPK_B1_binding"/>
    <property type="match status" value="1"/>
</dbReference>
<evidence type="ECO:0000256" key="1">
    <source>
        <dbReference type="ARBA" id="ARBA00022679"/>
    </source>
</evidence>
<dbReference type="Proteomes" id="UP000198828">
    <property type="component" value="Unassembled WGS sequence"/>
</dbReference>
<dbReference type="PANTHER" id="PTHR41299">
    <property type="entry name" value="THIAMINE PYROPHOSPHOKINASE"/>
    <property type="match status" value="1"/>
</dbReference>
<dbReference type="EC" id="2.7.6.2" evidence="5"/>
<dbReference type="RefSeq" id="WP_093752717.1">
    <property type="nucleotide sequence ID" value="NZ_BSYN01000006.1"/>
</dbReference>
<dbReference type="InterPro" id="IPR007371">
    <property type="entry name" value="TPK_catalytic"/>
</dbReference>
<dbReference type="GO" id="GO:0009229">
    <property type="term" value="P:thiamine diphosphate biosynthetic process"/>
    <property type="evidence" value="ECO:0007669"/>
    <property type="project" value="InterPro"/>
</dbReference>
<accession>A0A1H2YQK7</accession>
<dbReference type="EMBL" id="FNNG01000006">
    <property type="protein sequence ID" value="SDX07350.1"/>
    <property type="molecule type" value="Genomic_DNA"/>
</dbReference>
<dbReference type="PANTHER" id="PTHR41299:SF1">
    <property type="entry name" value="THIAMINE PYROPHOSPHOKINASE"/>
    <property type="match status" value="1"/>
</dbReference>
<keyword evidence="2" id="KW-0547">Nucleotide-binding</keyword>
<keyword evidence="4" id="KW-0067">ATP-binding</keyword>
<reference evidence="7 8" key="1">
    <citation type="submission" date="2016-10" db="EMBL/GenBank/DDBJ databases">
        <authorList>
            <person name="de Groot N.N."/>
        </authorList>
    </citation>
    <scope>NUCLEOTIDE SEQUENCE [LARGE SCALE GENOMIC DNA]</scope>
    <source>
        <strain evidence="7 8">DSM 23310</strain>
    </source>
</reference>
<dbReference type="InterPro" id="IPR006282">
    <property type="entry name" value="Thi_PPkinase"/>
</dbReference>
<sequence>MKALVILSGKIIDINRLRELKKEVDFVLSADGGTNHCFKASLKPDLVVGDLDSISEEVIQQIEENKIPVEKFPVKKDKTDSEISIDYIIDKGFKDITIVGATGNRLDHTLANILLLKKLKERGINGRIIDDDNVIYLVEDELILKNIPGYYVSVIPITNTGIVVTLKGFEYELENTRVQFGSTLGISNRIVKDKGFIRIYEGQSLVIISRD</sequence>
<dbReference type="Pfam" id="PF04263">
    <property type="entry name" value="TPK_catalytic"/>
    <property type="match status" value="1"/>
</dbReference>
<dbReference type="SMART" id="SM00983">
    <property type="entry name" value="TPK_B1_binding"/>
    <property type="match status" value="1"/>
</dbReference>
<evidence type="ECO:0000256" key="5">
    <source>
        <dbReference type="NCBIfam" id="TIGR01378"/>
    </source>
</evidence>
<dbReference type="SUPFAM" id="SSF63999">
    <property type="entry name" value="Thiamin pyrophosphokinase, catalytic domain"/>
    <property type="match status" value="1"/>
</dbReference>
<keyword evidence="3 7" id="KW-0418">Kinase</keyword>
<gene>
    <name evidence="7" type="ORF">SAMN05660923_01688</name>
</gene>
<dbReference type="SUPFAM" id="SSF63862">
    <property type="entry name" value="Thiamin pyrophosphokinase, substrate-binding domain"/>
    <property type="match status" value="1"/>
</dbReference>
<dbReference type="InterPro" id="IPR036371">
    <property type="entry name" value="TPK_B1-bd_sf"/>
</dbReference>
<dbReference type="InterPro" id="IPR036759">
    <property type="entry name" value="TPK_catalytic_sf"/>
</dbReference>